<comment type="subcellular location">
    <subcellularLocation>
        <location evidence="6">Cytoplasm</location>
    </subcellularLocation>
</comment>
<dbReference type="Proteomes" id="UP001324634">
    <property type="component" value="Chromosome"/>
</dbReference>
<name>A0AAX4HR90_9BACT</name>
<sequence>MSEYLAHYSVMLKECLDALELGSKASGSLIFADLTFGAGGHTFALSDHVSGSTVYSTDQDPDALKNGEDNIRRRGKEGKVNLLPMNFQEFPEWCEKNQMHGKFAGILMDLGVSSHQFDKMERGFSFRADAPLDMRMNYGDNNIPTAADLLNSLSEKEIADIIFNYGEERLSRKIAARIVELRQKEKIATTGQIEDICFHAYPPKDRHGKTHPATRTFQALRIAVNEELTVLENTLPKLLPFLAEGGVLAVISFHSLEDRIVKHTFKEIVEKEDFPATILTKKPLTATEEELSQNSRSRSAKLRLLQRESQLGRVDGTKKKRQFQV</sequence>
<organism evidence="7 8">
    <name type="scientific">Peredibacter starrii</name>
    <dbReference type="NCBI Taxonomy" id="28202"/>
    <lineage>
        <taxon>Bacteria</taxon>
        <taxon>Pseudomonadati</taxon>
        <taxon>Bdellovibrionota</taxon>
        <taxon>Bacteriovoracia</taxon>
        <taxon>Bacteriovoracales</taxon>
        <taxon>Bacteriovoracaceae</taxon>
        <taxon>Peredibacter</taxon>
    </lineage>
</organism>
<comment type="function">
    <text evidence="6">Specifically methylates the N4 position of cytidine in position 1402 (C1402) of 16S rRNA.</text>
</comment>
<feature type="binding site" evidence="6">
    <location>
        <position position="87"/>
    </location>
    <ligand>
        <name>S-adenosyl-L-methionine</name>
        <dbReference type="ChEBI" id="CHEBI:59789"/>
    </ligand>
</feature>
<keyword evidence="3 6" id="KW-0489">Methyltransferase</keyword>
<dbReference type="Gene3D" id="1.10.150.170">
    <property type="entry name" value="Putative methyltransferase TM0872, insert domain"/>
    <property type="match status" value="1"/>
</dbReference>
<dbReference type="PANTHER" id="PTHR11265:SF0">
    <property type="entry name" value="12S RRNA N4-METHYLCYTIDINE METHYLTRANSFERASE"/>
    <property type="match status" value="1"/>
</dbReference>
<feature type="binding site" evidence="6">
    <location>
        <position position="58"/>
    </location>
    <ligand>
        <name>S-adenosyl-L-methionine</name>
        <dbReference type="ChEBI" id="CHEBI:59789"/>
    </ligand>
</feature>
<gene>
    <name evidence="6 7" type="primary">rsmH</name>
    <name evidence="7" type="ORF">SOO65_01790</name>
</gene>
<evidence type="ECO:0000256" key="4">
    <source>
        <dbReference type="ARBA" id="ARBA00022679"/>
    </source>
</evidence>
<dbReference type="SUPFAM" id="SSF81799">
    <property type="entry name" value="Putative methyltransferase TM0872, insert domain"/>
    <property type="match status" value="1"/>
</dbReference>
<dbReference type="NCBIfam" id="TIGR00006">
    <property type="entry name" value="16S rRNA (cytosine(1402)-N(4))-methyltransferase RsmH"/>
    <property type="match status" value="1"/>
</dbReference>
<dbReference type="KEGG" id="psti:SOO65_01790"/>
<dbReference type="InterPro" id="IPR002903">
    <property type="entry name" value="RsmH"/>
</dbReference>
<proteinExistence type="inferred from homology"/>
<keyword evidence="4 6" id="KW-0808">Transferase</keyword>
<keyword evidence="5 6" id="KW-0949">S-adenosyl-L-methionine</keyword>
<keyword evidence="6" id="KW-0963">Cytoplasm</keyword>
<dbReference type="SUPFAM" id="SSF53335">
    <property type="entry name" value="S-adenosyl-L-methionine-dependent methyltransferases"/>
    <property type="match status" value="1"/>
</dbReference>
<evidence type="ECO:0000256" key="6">
    <source>
        <dbReference type="HAMAP-Rule" id="MF_01007"/>
    </source>
</evidence>
<dbReference type="Pfam" id="PF01795">
    <property type="entry name" value="Methyltransf_5"/>
    <property type="match status" value="1"/>
</dbReference>
<reference evidence="7 8" key="1">
    <citation type="submission" date="2023-11" db="EMBL/GenBank/DDBJ databases">
        <title>Peredibacter starrii A3.12.</title>
        <authorList>
            <person name="Mitchell R.J."/>
        </authorList>
    </citation>
    <scope>NUCLEOTIDE SEQUENCE [LARGE SCALE GENOMIC DNA]</scope>
    <source>
        <strain evidence="7 8">A3.12</strain>
    </source>
</reference>
<dbReference type="EMBL" id="CP139487">
    <property type="protein sequence ID" value="WPU65469.1"/>
    <property type="molecule type" value="Genomic_DNA"/>
</dbReference>
<dbReference type="PIRSF" id="PIRSF004486">
    <property type="entry name" value="MraW"/>
    <property type="match status" value="1"/>
</dbReference>
<evidence type="ECO:0000313" key="8">
    <source>
        <dbReference type="Proteomes" id="UP001324634"/>
    </source>
</evidence>
<dbReference type="EC" id="2.1.1.199" evidence="6"/>
<feature type="binding site" evidence="6">
    <location>
        <position position="109"/>
    </location>
    <ligand>
        <name>S-adenosyl-L-methionine</name>
        <dbReference type="ChEBI" id="CHEBI:59789"/>
    </ligand>
</feature>
<accession>A0AAX4HR90</accession>
<comment type="similarity">
    <text evidence="1 6">Belongs to the methyltransferase superfamily. RsmH family.</text>
</comment>
<keyword evidence="8" id="KW-1185">Reference proteome</keyword>
<dbReference type="InterPro" id="IPR029063">
    <property type="entry name" value="SAM-dependent_MTases_sf"/>
</dbReference>
<dbReference type="InterPro" id="IPR023397">
    <property type="entry name" value="SAM-dep_MeTrfase_MraW_recog"/>
</dbReference>
<evidence type="ECO:0000256" key="5">
    <source>
        <dbReference type="ARBA" id="ARBA00022691"/>
    </source>
</evidence>
<evidence type="ECO:0000313" key="7">
    <source>
        <dbReference type="EMBL" id="WPU65469.1"/>
    </source>
</evidence>
<dbReference type="GO" id="GO:0070475">
    <property type="term" value="P:rRNA base methylation"/>
    <property type="evidence" value="ECO:0007669"/>
    <property type="project" value="UniProtKB-UniRule"/>
</dbReference>
<comment type="catalytic activity">
    <reaction evidence="6">
        <text>cytidine(1402) in 16S rRNA + S-adenosyl-L-methionine = N(4)-methylcytidine(1402) in 16S rRNA + S-adenosyl-L-homocysteine + H(+)</text>
        <dbReference type="Rhea" id="RHEA:42928"/>
        <dbReference type="Rhea" id="RHEA-COMP:10286"/>
        <dbReference type="Rhea" id="RHEA-COMP:10287"/>
        <dbReference type="ChEBI" id="CHEBI:15378"/>
        <dbReference type="ChEBI" id="CHEBI:57856"/>
        <dbReference type="ChEBI" id="CHEBI:59789"/>
        <dbReference type="ChEBI" id="CHEBI:74506"/>
        <dbReference type="ChEBI" id="CHEBI:82748"/>
        <dbReference type="EC" id="2.1.1.199"/>
    </reaction>
</comment>
<keyword evidence="2 6" id="KW-0698">rRNA processing</keyword>
<dbReference type="RefSeq" id="WP_321395991.1">
    <property type="nucleotide sequence ID" value="NZ_CP139487.1"/>
</dbReference>
<dbReference type="PANTHER" id="PTHR11265">
    <property type="entry name" value="S-ADENOSYL-METHYLTRANSFERASE MRAW"/>
    <property type="match status" value="1"/>
</dbReference>
<dbReference type="AlphaFoldDB" id="A0AAX4HR90"/>
<dbReference type="GO" id="GO:0005737">
    <property type="term" value="C:cytoplasm"/>
    <property type="evidence" value="ECO:0007669"/>
    <property type="project" value="UniProtKB-SubCell"/>
</dbReference>
<evidence type="ECO:0000256" key="3">
    <source>
        <dbReference type="ARBA" id="ARBA00022603"/>
    </source>
</evidence>
<dbReference type="HAMAP" id="MF_01007">
    <property type="entry name" value="16SrRNA_methyltr_H"/>
    <property type="match status" value="1"/>
</dbReference>
<evidence type="ECO:0000256" key="1">
    <source>
        <dbReference type="ARBA" id="ARBA00010396"/>
    </source>
</evidence>
<dbReference type="GO" id="GO:0071424">
    <property type="term" value="F:rRNA (cytosine-N4-)-methyltransferase activity"/>
    <property type="evidence" value="ECO:0007669"/>
    <property type="project" value="UniProtKB-UniRule"/>
</dbReference>
<feature type="binding site" evidence="6">
    <location>
        <begin position="39"/>
        <end position="41"/>
    </location>
    <ligand>
        <name>S-adenosyl-L-methionine</name>
        <dbReference type="ChEBI" id="CHEBI:59789"/>
    </ligand>
</feature>
<evidence type="ECO:0000256" key="2">
    <source>
        <dbReference type="ARBA" id="ARBA00022552"/>
    </source>
</evidence>
<protein>
    <recommendedName>
        <fullName evidence="6">Ribosomal RNA small subunit methyltransferase H</fullName>
        <ecNumber evidence="6">2.1.1.199</ecNumber>
    </recommendedName>
    <alternativeName>
        <fullName evidence="6">16S rRNA m(4)C1402 methyltransferase</fullName>
    </alternativeName>
    <alternativeName>
        <fullName evidence="6">rRNA (cytosine-N(4)-)-methyltransferase RsmH</fullName>
    </alternativeName>
</protein>
<dbReference type="Gene3D" id="3.40.50.150">
    <property type="entry name" value="Vaccinia Virus protein VP39"/>
    <property type="match status" value="1"/>
</dbReference>
<feature type="binding site" evidence="6">
    <location>
        <position position="116"/>
    </location>
    <ligand>
        <name>S-adenosyl-L-methionine</name>
        <dbReference type="ChEBI" id="CHEBI:59789"/>
    </ligand>
</feature>